<evidence type="ECO:0000313" key="2">
    <source>
        <dbReference type="Proteomes" id="UP000625283"/>
    </source>
</evidence>
<keyword evidence="2" id="KW-1185">Reference proteome</keyword>
<evidence type="ECO:0000313" key="1">
    <source>
        <dbReference type="EMBL" id="MBL1410476.1"/>
    </source>
</evidence>
<evidence type="ECO:0008006" key="3">
    <source>
        <dbReference type="Google" id="ProtNLM"/>
    </source>
</evidence>
<dbReference type="Proteomes" id="UP000625283">
    <property type="component" value="Unassembled WGS sequence"/>
</dbReference>
<organism evidence="1 2">
    <name type="scientific">Sphingobacterium faecale</name>
    <dbReference type="NCBI Taxonomy" id="2803775"/>
    <lineage>
        <taxon>Bacteria</taxon>
        <taxon>Pseudomonadati</taxon>
        <taxon>Bacteroidota</taxon>
        <taxon>Sphingobacteriia</taxon>
        <taxon>Sphingobacteriales</taxon>
        <taxon>Sphingobacteriaceae</taxon>
        <taxon>Sphingobacterium</taxon>
    </lineage>
</organism>
<reference evidence="1 2" key="1">
    <citation type="submission" date="2021-01" db="EMBL/GenBank/DDBJ databases">
        <title>C459-1 draft genome sequence.</title>
        <authorList>
            <person name="Zhang X.-F."/>
        </authorList>
    </citation>
    <scope>NUCLEOTIDE SEQUENCE [LARGE SCALE GENOMIC DNA]</scope>
    <source>
        <strain evidence="2">C459-1</strain>
    </source>
</reference>
<comment type="caution">
    <text evidence="1">The sequence shown here is derived from an EMBL/GenBank/DDBJ whole genome shotgun (WGS) entry which is preliminary data.</text>
</comment>
<dbReference type="EMBL" id="JAERTY010000009">
    <property type="protein sequence ID" value="MBL1410476.1"/>
    <property type="molecule type" value="Genomic_DNA"/>
</dbReference>
<name>A0ABS1R6Z4_9SPHI</name>
<proteinExistence type="predicted"/>
<dbReference type="SUPFAM" id="SSF117074">
    <property type="entry name" value="Hypothetical protein PA1324"/>
    <property type="match status" value="1"/>
</dbReference>
<gene>
    <name evidence="1" type="ORF">JKG61_17090</name>
</gene>
<accession>A0ABS1R6Z4</accession>
<protein>
    <recommendedName>
        <fullName evidence="3">SD-repeat containing protein B domain-containing protein</fullName>
    </recommendedName>
</protein>
<sequence length="935" mass="106356">MRWCISALLLTCLALNRGYSQENNPIQWRIVPSMSLQAGVNSLEVEFQNSSAALFEGYVTLELPPDLVGLSTSQLAVRIEPGKKRFLSLKLRPQSLGGLKDKSFKVLLHERISGKVWAKTINLEVADKRSIQLQDNSGTQYLRNVGDSIEMLFRVINAGTTDETVKLLLSSPDRVGKVIFQQIELSLRSGRDTVVRHTFLVERYMMTLPQYTVRVAGIYNNNDVFGNLSVLYANVSSNRNFQQMFAPDRSFSGYSPNYIEWRMSNILDEEQSYNLFSEGYYRLLGGRVRYGTAINRWGGDSRLSVNNTFLEYEKGRHGVILGNIQESLDAPFYGRGGTYTYRDTALDQGISFGLVERTPNLFGGYGSSNPGLTAFARVQLGQDGPVRKRYEGQILYDNNRTDSVSSVLWTNRFDILRPSVPGGVHLEGFMGAGVQQYHGLYYNEQSMPSLAVGLKMKKQGHGWDFSSDNYYSTGYFPGNRRGTVQLVQRVNRRLKQVGVGMGYSYTDYRPQHLNPYFYSFSSGMSKWDMPFSIPLSSRGQLSIVPSYSNEYADYILQDEFVKLSARYALILTTANLRSKDLKHSLFLTIEGGSTSLKQRWSNTFVARTDFSYNYERLGVFGNYQSGPFQIYDMMSSLIMGREIGKRYLLGARYQGDLLQRRIIWNGSVSGQVNQGWGRALNSNIQGQYRVAKLTQLQAVFQYIYNVGVTGYRYDYTNLQVGVKQQLKGQDLDRPSVKSGDMQVFCYYDNNGNSIFDAGDEKAVNYEFTVRNILFVTDKKGQATFKKMSYGNYMLFFPLKHQYQGGSKVVDISRSMTRLEIPLNKVGIVQGRLSLDYDPMLSLLTNTRLDVYTIVARNEQGKMFTVRSDEQGRFEFNLPEGEYVIYPDINVFPEHVYIDQSAQAVRVEVGKEMQLKTFKLFVKSKKVEVKRFGQKG</sequence>